<feature type="transmembrane region" description="Helical" evidence="5">
    <location>
        <begin position="95"/>
        <end position="112"/>
    </location>
</feature>
<gene>
    <name evidence="7" type="ORF">FC84_GL001194</name>
</gene>
<name>A0A0R2BRC2_9LACO</name>
<feature type="transmembrane region" description="Helical" evidence="5">
    <location>
        <begin position="69"/>
        <end position="89"/>
    </location>
</feature>
<feature type="transmembrane region" description="Helical" evidence="5">
    <location>
        <begin position="370"/>
        <end position="391"/>
    </location>
</feature>
<dbReference type="GO" id="GO:0016020">
    <property type="term" value="C:membrane"/>
    <property type="evidence" value="ECO:0007669"/>
    <property type="project" value="UniProtKB-SubCell"/>
</dbReference>
<comment type="subcellular location">
    <subcellularLocation>
        <location evidence="1">Membrane</location>
        <topology evidence="1">Multi-pass membrane protein</topology>
    </subcellularLocation>
</comment>
<keyword evidence="2 5" id="KW-0812">Transmembrane</keyword>
<dbReference type="InterPro" id="IPR051533">
    <property type="entry name" value="WaaL-like"/>
</dbReference>
<dbReference type="AlphaFoldDB" id="A0A0R2BRC2"/>
<dbReference type="Proteomes" id="UP000051813">
    <property type="component" value="Unassembled WGS sequence"/>
</dbReference>
<feature type="transmembrane region" description="Helical" evidence="5">
    <location>
        <begin position="411"/>
        <end position="428"/>
    </location>
</feature>
<feature type="transmembrane region" description="Helical" evidence="5">
    <location>
        <begin position="225"/>
        <end position="244"/>
    </location>
</feature>
<comment type="caution">
    <text evidence="7">The sequence shown here is derived from an EMBL/GenBank/DDBJ whole genome shotgun (WGS) entry which is preliminary data.</text>
</comment>
<dbReference type="PANTHER" id="PTHR37422">
    <property type="entry name" value="TEICHURONIC ACID BIOSYNTHESIS PROTEIN TUAE"/>
    <property type="match status" value="1"/>
</dbReference>
<evidence type="ECO:0000259" key="6">
    <source>
        <dbReference type="Pfam" id="PF04932"/>
    </source>
</evidence>
<feature type="transmembrane region" description="Helical" evidence="5">
    <location>
        <begin position="124"/>
        <end position="146"/>
    </location>
</feature>
<feature type="transmembrane region" description="Helical" evidence="5">
    <location>
        <begin position="178"/>
        <end position="195"/>
    </location>
</feature>
<protein>
    <recommendedName>
        <fullName evidence="6">O-antigen ligase-related domain-containing protein</fullName>
    </recommendedName>
</protein>
<keyword evidence="3 5" id="KW-1133">Transmembrane helix</keyword>
<evidence type="ECO:0000256" key="2">
    <source>
        <dbReference type="ARBA" id="ARBA00022692"/>
    </source>
</evidence>
<keyword evidence="8" id="KW-1185">Reference proteome</keyword>
<dbReference type="RefSeq" id="WP_057757705.1">
    <property type="nucleotide sequence ID" value="NZ_AYYK01000025.1"/>
</dbReference>
<dbReference type="Pfam" id="PF04932">
    <property type="entry name" value="Wzy_C"/>
    <property type="match status" value="1"/>
</dbReference>
<feature type="transmembrane region" description="Helical" evidence="5">
    <location>
        <begin position="256"/>
        <end position="274"/>
    </location>
</feature>
<accession>A0A0R2BRC2</accession>
<dbReference type="InterPro" id="IPR007016">
    <property type="entry name" value="O-antigen_ligase-rel_domated"/>
</dbReference>
<evidence type="ECO:0000256" key="4">
    <source>
        <dbReference type="ARBA" id="ARBA00023136"/>
    </source>
</evidence>
<dbReference type="STRING" id="1423738.FC84_GL001194"/>
<keyword evidence="4 5" id="KW-0472">Membrane</keyword>
<proteinExistence type="predicted"/>
<dbReference type="PANTHER" id="PTHR37422:SF13">
    <property type="entry name" value="LIPOPOLYSACCHARIDE BIOSYNTHESIS PROTEIN PA4999-RELATED"/>
    <property type="match status" value="1"/>
</dbReference>
<evidence type="ECO:0000256" key="5">
    <source>
        <dbReference type="SAM" id="Phobius"/>
    </source>
</evidence>
<feature type="transmembrane region" description="Helical" evidence="5">
    <location>
        <begin position="12"/>
        <end position="32"/>
    </location>
</feature>
<feature type="domain" description="O-antigen ligase-related" evidence="6">
    <location>
        <begin position="210"/>
        <end position="385"/>
    </location>
</feature>
<reference evidence="7 8" key="1">
    <citation type="journal article" date="2015" name="Genome Announc.">
        <title>Expanding the biotechnology potential of lactobacilli through comparative genomics of 213 strains and associated genera.</title>
        <authorList>
            <person name="Sun Z."/>
            <person name="Harris H.M."/>
            <person name="McCann A."/>
            <person name="Guo C."/>
            <person name="Argimon S."/>
            <person name="Zhang W."/>
            <person name="Yang X."/>
            <person name="Jeffery I.B."/>
            <person name="Cooney J.C."/>
            <person name="Kagawa T.F."/>
            <person name="Liu W."/>
            <person name="Song Y."/>
            <person name="Salvetti E."/>
            <person name="Wrobel A."/>
            <person name="Rasinkangas P."/>
            <person name="Parkhill J."/>
            <person name="Rea M.C."/>
            <person name="O'Sullivan O."/>
            <person name="Ritari J."/>
            <person name="Douillard F.P."/>
            <person name="Paul Ross R."/>
            <person name="Yang R."/>
            <person name="Briner A.E."/>
            <person name="Felis G.E."/>
            <person name="de Vos W.M."/>
            <person name="Barrangou R."/>
            <person name="Klaenhammer T.R."/>
            <person name="Caufield P.W."/>
            <person name="Cui Y."/>
            <person name="Zhang H."/>
            <person name="O'Toole P.W."/>
        </authorList>
    </citation>
    <scope>NUCLEOTIDE SEQUENCE [LARGE SCALE GENOMIC DNA]</scope>
    <source>
        <strain evidence="7 8">DSM 20335</strain>
    </source>
</reference>
<organism evidence="7 8">
    <name type="scientific">Lapidilactobacillus dextrinicus DSM 20335</name>
    <dbReference type="NCBI Taxonomy" id="1423738"/>
    <lineage>
        <taxon>Bacteria</taxon>
        <taxon>Bacillati</taxon>
        <taxon>Bacillota</taxon>
        <taxon>Bacilli</taxon>
        <taxon>Lactobacillales</taxon>
        <taxon>Lactobacillaceae</taxon>
        <taxon>Lapidilactobacillus</taxon>
    </lineage>
</organism>
<feature type="transmembrane region" description="Helical" evidence="5">
    <location>
        <begin position="38"/>
        <end position="57"/>
    </location>
</feature>
<evidence type="ECO:0000256" key="3">
    <source>
        <dbReference type="ARBA" id="ARBA00022989"/>
    </source>
</evidence>
<dbReference type="PATRIC" id="fig|1423738.3.peg.1210"/>
<evidence type="ECO:0000313" key="8">
    <source>
        <dbReference type="Proteomes" id="UP000051813"/>
    </source>
</evidence>
<dbReference type="OrthoDB" id="1903878at2"/>
<feature type="transmembrane region" description="Helical" evidence="5">
    <location>
        <begin position="200"/>
        <end position="219"/>
    </location>
</feature>
<evidence type="ECO:0000256" key="1">
    <source>
        <dbReference type="ARBA" id="ARBA00004141"/>
    </source>
</evidence>
<evidence type="ECO:0000313" key="7">
    <source>
        <dbReference type="EMBL" id="KRM78172.1"/>
    </source>
</evidence>
<dbReference type="EMBL" id="AYYK01000025">
    <property type="protein sequence ID" value="KRM78172.1"/>
    <property type="molecule type" value="Genomic_DNA"/>
</dbReference>
<sequence>MNKVSGNKLVEIYLYALFSFLILRSINVYSLLPSVIDSIAFMMLAIFGAVIILYNFFQQLRNKSVISYDLFLILFLIIMFLTSLLNFKYGITNNIKTIIWSAIYFLIIYAFSSNEGLSKNFYNIILKTLVYAYFLISLFSLAMYLFQYSYFRPGDLNTRVRIGFLESRLFGLYGDPNFGGVIALIVVLVSLYCLINRTLILNRIFLWINIVIQMILIILTGSRSAVLLGMIAAAICTFLFTLNIKQLQKRNVILRWLISLLAAIVVVIGLNFIIEVLKNYLQRVPELFAIFKDSTNTPKQKIVDEVSLTRHDVAQSTDISNLRFSIWKSAFQLFESRWLFGVSPRNMILYAKDAFPNGFIATRGFKTHNAWIDVLTSTGITGLITCISFAIRKIKQVFSKGIFSLSVSHRIEYLYFLSVVILTGFSFLVNVIFFTNDVCSFLFWLFLGYLVSHSPKKKLNSFIEY</sequence>